<dbReference type="AlphaFoldDB" id="A0AAD7ZG99"/>
<evidence type="ECO:0000313" key="8">
    <source>
        <dbReference type="Proteomes" id="UP001233999"/>
    </source>
</evidence>
<feature type="domain" description="Major facilitator superfamily (MFS) profile" evidence="6">
    <location>
        <begin position="21"/>
        <end position="429"/>
    </location>
</feature>
<evidence type="ECO:0000256" key="4">
    <source>
        <dbReference type="ARBA" id="ARBA00023136"/>
    </source>
</evidence>
<sequence>MVIAVCEKEEKCRLYHRRWFMLLIFVLFSLMNSFQWVQYTILANVIVNYYNVEIVAVDWTSMIFMVAYIVFIIPAAHFLDKKGLRWSIILGTLGNAAGGCIKIASVRPDLFWVTFIGQTIVAMSSVFMLNVSPCVAAAWFGENEVSTACSLGMFGNEIGMALGFFIPTMIVQNNLSIEETSSELSVLFYITGGVSTAIFILAVFFFQDRPPTPPSPQQAKLKANKDISNSREDFLPILRRLFLNRNFVYLVLAYSLSQGVFSALSTLLNQIILSFFKDGEELAGRLGFVFVISGMIAGVLFGILLDKTHKFREISFAVFSLSLLGTAGFTVSLEMKSEISVYITATLLGSFLGGYMPIAYDFCAELTYPEPEGITSGMLAMPTQIFAILFIIICEQMIAHMSTTWMNAFLCMSLVIGTLIHIQIRADLKRHAVTNSNK</sequence>
<dbReference type="Pfam" id="PF07690">
    <property type="entry name" value="MFS_1"/>
    <property type="match status" value="1"/>
</dbReference>
<comment type="caution">
    <text evidence="7">The sequence shown here is derived from an EMBL/GenBank/DDBJ whole genome shotgun (WGS) entry which is preliminary data.</text>
</comment>
<feature type="transmembrane region" description="Helical" evidence="5">
    <location>
        <begin position="379"/>
        <end position="399"/>
    </location>
</feature>
<keyword evidence="4 5" id="KW-0472">Membrane</keyword>
<dbReference type="GO" id="GO:0020037">
    <property type="term" value="F:heme binding"/>
    <property type="evidence" value="ECO:0007669"/>
    <property type="project" value="TreeGrafter"/>
</dbReference>
<evidence type="ECO:0000256" key="1">
    <source>
        <dbReference type="ARBA" id="ARBA00004141"/>
    </source>
</evidence>
<dbReference type="GO" id="GO:0016020">
    <property type="term" value="C:membrane"/>
    <property type="evidence" value="ECO:0007669"/>
    <property type="project" value="UniProtKB-SubCell"/>
</dbReference>
<reference evidence="7" key="2">
    <citation type="submission" date="2023-05" db="EMBL/GenBank/DDBJ databases">
        <authorList>
            <person name="Fouks B."/>
        </authorList>
    </citation>
    <scope>NUCLEOTIDE SEQUENCE</scope>
    <source>
        <strain evidence="7">Stay&amp;Tobe</strain>
        <tissue evidence="7">Testes</tissue>
    </source>
</reference>
<accession>A0AAD7ZG99</accession>
<dbReference type="InterPro" id="IPR011701">
    <property type="entry name" value="MFS"/>
</dbReference>
<evidence type="ECO:0000259" key="6">
    <source>
        <dbReference type="PROSITE" id="PS50850"/>
    </source>
</evidence>
<dbReference type="GO" id="GO:0015232">
    <property type="term" value="F:heme transmembrane transporter activity"/>
    <property type="evidence" value="ECO:0007669"/>
    <property type="project" value="TreeGrafter"/>
</dbReference>
<name>A0AAD7ZG99_DIPPU</name>
<dbReference type="SUPFAM" id="SSF103473">
    <property type="entry name" value="MFS general substrate transporter"/>
    <property type="match status" value="1"/>
</dbReference>
<feature type="transmembrane region" description="Helical" evidence="5">
    <location>
        <begin position="59"/>
        <end position="79"/>
    </location>
</feature>
<dbReference type="PANTHER" id="PTHR10924">
    <property type="entry name" value="MAJOR FACILITATOR SUPERFAMILY PROTEIN-RELATED"/>
    <property type="match status" value="1"/>
</dbReference>
<evidence type="ECO:0000256" key="5">
    <source>
        <dbReference type="SAM" id="Phobius"/>
    </source>
</evidence>
<evidence type="ECO:0000256" key="3">
    <source>
        <dbReference type="ARBA" id="ARBA00022989"/>
    </source>
</evidence>
<feature type="transmembrane region" description="Helical" evidence="5">
    <location>
        <begin position="405"/>
        <end position="422"/>
    </location>
</feature>
<dbReference type="Proteomes" id="UP001233999">
    <property type="component" value="Unassembled WGS sequence"/>
</dbReference>
<proteinExistence type="predicted"/>
<dbReference type="EMBL" id="JASPKZ010008362">
    <property type="protein sequence ID" value="KAJ9580074.1"/>
    <property type="molecule type" value="Genomic_DNA"/>
</dbReference>
<dbReference type="InterPro" id="IPR049680">
    <property type="entry name" value="FLVCR1-2_SLC49-like"/>
</dbReference>
<feature type="transmembrane region" description="Helical" evidence="5">
    <location>
        <begin position="339"/>
        <end position="358"/>
    </location>
</feature>
<comment type="subcellular location">
    <subcellularLocation>
        <location evidence="1">Membrane</location>
        <topology evidence="1">Multi-pass membrane protein</topology>
    </subcellularLocation>
</comment>
<keyword evidence="8" id="KW-1185">Reference proteome</keyword>
<dbReference type="PANTHER" id="PTHR10924:SF4">
    <property type="entry name" value="GH15861P"/>
    <property type="match status" value="1"/>
</dbReference>
<organism evidence="7 8">
    <name type="scientific">Diploptera punctata</name>
    <name type="common">Pacific beetle cockroach</name>
    <dbReference type="NCBI Taxonomy" id="6984"/>
    <lineage>
        <taxon>Eukaryota</taxon>
        <taxon>Metazoa</taxon>
        <taxon>Ecdysozoa</taxon>
        <taxon>Arthropoda</taxon>
        <taxon>Hexapoda</taxon>
        <taxon>Insecta</taxon>
        <taxon>Pterygota</taxon>
        <taxon>Neoptera</taxon>
        <taxon>Polyneoptera</taxon>
        <taxon>Dictyoptera</taxon>
        <taxon>Blattodea</taxon>
        <taxon>Blaberoidea</taxon>
        <taxon>Blaberidae</taxon>
        <taxon>Diplopterinae</taxon>
        <taxon>Diploptera</taxon>
    </lineage>
</organism>
<dbReference type="PROSITE" id="PS50850">
    <property type="entry name" value="MFS"/>
    <property type="match status" value="1"/>
</dbReference>
<feature type="transmembrane region" description="Helical" evidence="5">
    <location>
        <begin position="247"/>
        <end position="276"/>
    </location>
</feature>
<dbReference type="GO" id="GO:0097037">
    <property type="term" value="P:heme export"/>
    <property type="evidence" value="ECO:0007669"/>
    <property type="project" value="TreeGrafter"/>
</dbReference>
<keyword evidence="3 5" id="KW-1133">Transmembrane helix</keyword>
<feature type="transmembrane region" description="Helical" evidence="5">
    <location>
        <begin position="110"/>
        <end position="140"/>
    </location>
</feature>
<keyword evidence="2 5" id="KW-0812">Transmembrane</keyword>
<evidence type="ECO:0000313" key="7">
    <source>
        <dbReference type="EMBL" id="KAJ9580074.1"/>
    </source>
</evidence>
<feature type="transmembrane region" description="Helical" evidence="5">
    <location>
        <begin position="314"/>
        <end position="333"/>
    </location>
</feature>
<gene>
    <name evidence="7" type="ORF">L9F63_004266</name>
</gene>
<feature type="transmembrane region" description="Helical" evidence="5">
    <location>
        <begin position="282"/>
        <end position="305"/>
    </location>
</feature>
<reference evidence="7" key="1">
    <citation type="journal article" date="2023" name="IScience">
        <title>Live-bearing cockroach genome reveals convergent evolutionary mechanisms linked to viviparity in insects and beyond.</title>
        <authorList>
            <person name="Fouks B."/>
            <person name="Harrison M.C."/>
            <person name="Mikhailova A.A."/>
            <person name="Marchal E."/>
            <person name="English S."/>
            <person name="Carruthers M."/>
            <person name="Jennings E.C."/>
            <person name="Chiamaka E.L."/>
            <person name="Frigard R.A."/>
            <person name="Pippel M."/>
            <person name="Attardo G.M."/>
            <person name="Benoit J.B."/>
            <person name="Bornberg-Bauer E."/>
            <person name="Tobe S.S."/>
        </authorList>
    </citation>
    <scope>NUCLEOTIDE SEQUENCE</scope>
    <source>
        <strain evidence="7">Stay&amp;Tobe</strain>
    </source>
</reference>
<dbReference type="InterPro" id="IPR020846">
    <property type="entry name" value="MFS_dom"/>
</dbReference>
<feature type="transmembrane region" description="Helical" evidence="5">
    <location>
        <begin position="186"/>
        <end position="206"/>
    </location>
</feature>
<protein>
    <recommendedName>
        <fullName evidence="6">Major facilitator superfamily (MFS) profile domain-containing protein</fullName>
    </recommendedName>
</protein>
<feature type="transmembrane region" description="Helical" evidence="5">
    <location>
        <begin position="20"/>
        <end position="39"/>
    </location>
</feature>
<dbReference type="InterPro" id="IPR036259">
    <property type="entry name" value="MFS_trans_sf"/>
</dbReference>
<evidence type="ECO:0000256" key="2">
    <source>
        <dbReference type="ARBA" id="ARBA00022692"/>
    </source>
</evidence>
<dbReference type="Gene3D" id="1.20.1250.20">
    <property type="entry name" value="MFS general substrate transporter like domains"/>
    <property type="match status" value="1"/>
</dbReference>